<dbReference type="PROSITE" id="PS51360">
    <property type="entry name" value="PLUS3"/>
    <property type="match status" value="1"/>
</dbReference>
<dbReference type="PANTHER" id="PTHR13115">
    <property type="entry name" value="RNA POLYMERASE-ASSOCIATED PROTEIN RTF1 HOMOLOG"/>
    <property type="match status" value="1"/>
</dbReference>
<dbReference type="PANTHER" id="PTHR13115:SF8">
    <property type="entry name" value="RNA POLYMERASE-ASSOCIATED PROTEIN RTF1 HOMOLOG"/>
    <property type="match status" value="1"/>
</dbReference>
<evidence type="ECO:0000256" key="2">
    <source>
        <dbReference type="ARBA" id="ARBA00023015"/>
    </source>
</evidence>
<feature type="region of interest" description="Disordered" evidence="6">
    <location>
        <begin position="16"/>
        <end position="196"/>
    </location>
</feature>
<evidence type="ECO:0000256" key="4">
    <source>
        <dbReference type="ARBA" id="ARBA00023242"/>
    </source>
</evidence>
<keyword evidence="2" id="KW-0805">Transcription regulation</keyword>
<feature type="compositionally biased region" description="Basic and acidic residues" evidence="6">
    <location>
        <begin position="67"/>
        <end position="119"/>
    </location>
</feature>
<dbReference type="Pfam" id="PF03126">
    <property type="entry name" value="Plus-3"/>
    <property type="match status" value="1"/>
</dbReference>
<comment type="caution">
    <text evidence="8">The sequence shown here is derived from an EMBL/GenBank/DDBJ whole genome shotgun (WGS) entry which is preliminary data.</text>
</comment>
<dbReference type="SMART" id="SM00719">
    <property type="entry name" value="Plus3"/>
    <property type="match status" value="1"/>
</dbReference>
<feature type="compositionally biased region" description="Acidic residues" evidence="6">
    <location>
        <begin position="35"/>
        <end position="64"/>
    </location>
</feature>
<gene>
    <name evidence="8" type="ORF">HPULCUR_004953</name>
</gene>
<dbReference type="EMBL" id="BAABUJ010000013">
    <property type="protein sequence ID" value="GAA5799537.1"/>
    <property type="molecule type" value="Genomic_DNA"/>
</dbReference>
<feature type="coiled-coil region" evidence="5">
    <location>
        <begin position="365"/>
        <end position="423"/>
    </location>
</feature>
<evidence type="ECO:0000313" key="8">
    <source>
        <dbReference type="EMBL" id="GAA5799537.1"/>
    </source>
</evidence>
<evidence type="ECO:0000256" key="6">
    <source>
        <dbReference type="SAM" id="MobiDB-lite"/>
    </source>
</evidence>
<proteinExistence type="predicted"/>
<accession>A0ABP9XZS3</accession>
<protein>
    <recommendedName>
        <fullName evidence="7">Plus3 domain-containing protein</fullName>
    </recommendedName>
</protein>
<organism evidence="8 9">
    <name type="scientific">Helicostylum pulchrum</name>
    <dbReference type="NCBI Taxonomy" id="562976"/>
    <lineage>
        <taxon>Eukaryota</taxon>
        <taxon>Fungi</taxon>
        <taxon>Fungi incertae sedis</taxon>
        <taxon>Mucoromycota</taxon>
        <taxon>Mucoromycotina</taxon>
        <taxon>Mucoromycetes</taxon>
        <taxon>Mucorales</taxon>
        <taxon>Mucorineae</taxon>
        <taxon>Mucoraceae</taxon>
        <taxon>Helicostylum</taxon>
    </lineage>
</organism>
<feature type="compositionally biased region" description="Basic and acidic residues" evidence="6">
    <location>
        <begin position="136"/>
        <end position="145"/>
    </location>
</feature>
<dbReference type="Gene3D" id="3.90.70.200">
    <property type="entry name" value="Plus-3 domain"/>
    <property type="match status" value="1"/>
</dbReference>
<comment type="subcellular location">
    <subcellularLocation>
        <location evidence="1">Nucleus</location>
    </subcellularLocation>
</comment>
<evidence type="ECO:0000256" key="3">
    <source>
        <dbReference type="ARBA" id="ARBA00023163"/>
    </source>
</evidence>
<reference evidence="8 9" key="1">
    <citation type="submission" date="2024-04" db="EMBL/GenBank/DDBJ databases">
        <title>genome sequences of Mucor flavus KT1a and Helicostylum pulchrum KT1b strains isolation_sourced from the surface of a dry-aged beef.</title>
        <authorList>
            <person name="Toyotome T."/>
            <person name="Hosono M."/>
            <person name="Torimaru M."/>
            <person name="Fukuda K."/>
            <person name="Mikami N."/>
        </authorList>
    </citation>
    <scope>NUCLEOTIDE SEQUENCE [LARGE SCALE GENOMIC DNA]</scope>
    <source>
        <strain evidence="8 9">KT1b</strain>
    </source>
</reference>
<evidence type="ECO:0000256" key="5">
    <source>
        <dbReference type="SAM" id="Coils"/>
    </source>
</evidence>
<keyword evidence="3" id="KW-0804">Transcription</keyword>
<keyword evidence="9" id="KW-1185">Reference proteome</keyword>
<feature type="compositionally biased region" description="Acidic residues" evidence="6">
    <location>
        <begin position="170"/>
        <end position="184"/>
    </location>
</feature>
<name>A0ABP9XZS3_9FUNG</name>
<dbReference type="Proteomes" id="UP001476247">
    <property type="component" value="Unassembled WGS sequence"/>
</dbReference>
<keyword evidence="4" id="KW-0539">Nucleus</keyword>
<evidence type="ECO:0000256" key="1">
    <source>
        <dbReference type="ARBA" id="ARBA00004123"/>
    </source>
</evidence>
<dbReference type="InterPro" id="IPR004343">
    <property type="entry name" value="Plus-3_dom"/>
</dbReference>
<dbReference type="SUPFAM" id="SSF159042">
    <property type="entry name" value="Plus3-like"/>
    <property type="match status" value="1"/>
</dbReference>
<evidence type="ECO:0000313" key="9">
    <source>
        <dbReference type="Proteomes" id="UP001476247"/>
    </source>
</evidence>
<feature type="domain" description="Plus3" evidence="7">
    <location>
        <begin position="194"/>
        <end position="330"/>
    </location>
</feature>
<evidence type="ECO:0000259" key="7">
    <source>
        <dbReference type="PROSITE" id="PS51360"/>
    </source>
</evidence>
<keyword evidence="5" id="KW-0175">Coiled coil</keyword>
<dbReference type="InterPro" id="IPR036128">
    <property type="entry name" value="Plus3-like_sf"/>
</dbReference>
<sequence>MENIDDLILSLTSKESAKRQAEAMKQANQDHALSDSEDDEGAYSDEDDIGIDDDEDMEDIDEYGPDLYKDVDDRKRLQALPEVERERILAERSEERQRNLERLEVRKLLKDGRREDATRRSTRSKGSGTSHALSELTRRREEKNKVRSKRHRRDSPSPDRKRRRRYGDQSDYDYSGDDYDNSDEEKEKKAKKRTPQLEEIHSVSISRNLIEKWIYAPFFENTVIGCFVRLYIGPDPQKKVPVYRLCQIIDVVPWHKTYKVTDNAWSNKALKVKHGKAEKEFPMDIVSNQPVTQSDRVRVPSIDQIEQKEADLKQAREYVLNDKEVNEMIEKKKVVKGSSLNAAMEKAQLLARLEHAKAYNEVDKVLKLTKELRELEERIASVEGSQSNVWAHINNRNRERDRIEVHEAELRVTEARRKQLLQNTKAHTAAQKALENGSTADSSLLLTESSGKPLAKLIHLSKDALNVGQATSYQTDYEKLVSRVALEIRIELLEDN</sequence>